<dbReference type="EMBL" id="LRRQ01000193">
    <property type="protein sequence ID" value="OAM86902.1"/>
    <property type="molecule type" value="Genomic_DNA"/>
</dbReference>
<dbReference type="Gene3D" id="3.40.50.1820">
    <property type="entry name" value="alpha/beta hydrolase"/>
    <property type="match status" value="1"/>
</dbReference>
<dbReference type="AlphaFoldDB" id="A0A178IA39"/>
<evidence type="ECO:0000313" key="2">
    <source>
        <dbReference type="Proteomes" id="UP000078486"/>
    </source>
</evidence>
<accession>A0A178IA39</accession>
<organism evidence="1 2">
    <name type="scientific">Termitidicoccus mucosus</name>
    <dbReference type="NCBI Taxonomy" id="1184151"/>
    <lineage>
        <taxon>Bacteria</taxon>
        <taxon>Pseudomonadati</taxon>
        <taxon>Verrucomicrobiota</taxon>
        <taxon>Opitutia</taxon>
        <taxon>Opitutales</taxon>
        <taxon>Opitutaceae</taxon>
        <taxon>Termitidicoccus</taxon>
    </lineage>
</organism>
<dbReference type="Proteomes" id="UP000078486">
    <property type="component" value="Unassembled WGS sequence"/>
</dbReference>
<proteinExistence type="predicted"/>
<dbReference type="SUPFAM" id="SSF53474">
    <property type="entry name" value="alpha/beta-Hydrolases"/>
    <property type="match status" value="1"/>
</dbReference>
<protein>
    <submittedName>
        <fullName evidence="1">Uncharacterized protein</fullName>
    </submittedName>
</protein>
<sequence>MLDNVEKEIDKVLSHKKYYAHLNIIKKRLQISREDYIKRFGDSDIPKKLTGRGWQRRFIQELWDGEQALLDIEAGKEPFKHRPGLHLRGFVSGIDGNLESYRIYVPSTYSETGKQLPLLVLFPTATSAAQPFIDSPYIRDYDFADRMSALAEKNGVILLWPGYRKQPDGNLCETAHLGEVLESLKGDYNYDERRVVLMGACSGAAMAMDAVADWPGRFAGLAFLNPEFVLDQTMPEKVMSQFLRRKEFRNWYMQKRGVSSFLHSKSPDVFIINDGGDLGHGDLHASRSFERRAKQADAPVDLQLRPKTEAQHLGAWDELMQWAVEQRRGDRGGILHRMRHNNMQDALTEQFVVVQGTAGFSDENRQINEIVDKIKEEWSKVCFGPCRVAKDHELRDEDLSNMNLVLVGNASANGIWKKLEKRLGVEIAEDCIRWGTHTWNGRGLAIQLVVPAPDNNSRKIVLIGGHNLSVSRFGTLNLLRDGWFKCAVWGEGDLESPDLIEVISE</sequence>
<keyword evidence="2" id="KW-1185">Reference proteome</keyword>
<name>A0A178IA39_9BACT</name>
<dbReference type="InterPro" id="IPR029058">
    <property type="entry name" value="AB_hydrolase_fold"/>
</dbReference>
<gene>
    <name evidence="1" type="ORF">AW736_25975</name>
</gene>
<dbReference type="OrthoDB" id="9764953at2"/>
<reference evidence="1 2" key="1">
    <citation type="submission" date="2016-01" db="EMBL/GenBank/DDBJ databases">
        <title>High potential of lignocellulose degradation of a new Verrucomicrobia species.</title>
        <authorList>
            <person name="Wang Y."/>
            <person name="Shi Y."/>
            <person name="Qiu Z."/>
            <person name="Liu S."/>
            <person name="Yang H."/>
        </authorList>
    </citation>
    <scope>NUCLEOTIDE SEQUENCE [LARGE SCALE GENOMIC DNA]</scope>
    <source>
        <strain evidence="1 2">TSB47</strain>
    </source>
</reference>
<evidence type="ECO:0000313" key="1">
    <source>
        <dbReference type="EMBL" id="OAM86902.1"/>
    </source>
</evidence>
<comment type="caution">
    <text evidence="1">The sequence shown here is derived from an EMBL/GenBank/DDBJ whole genome shotgun (WGS) entry which is preliminary data.</text>
</comment>
<dbReference type="STRING" id="1184151.AW736_25975"/>